<dbReference type="GeneID" id="30037273"/>
<dbReference type="PANTHER" id="PTHR37273">
    <property type="entry name" value="CHROMOSOME 8, WHOLE GENOME SHOTGUN SEQUENCE"/>
    <property type="match status" value="1"/>
</dbReference>
<dbReference type="PANTHER" id="PTHR37273:SF1">
    <property type="entry name" value="ADL397C-AP"/>
    <property type="match status" value="1"/>
</dbReference>
<dbReference type="Gene3D" id="2.30.110.10">
    <property type="entry name" value="Electron Transport, Fmn-binding Protein, Chain A"/>
    <property type="match status" value="1"/>
</dbReference>
<evidence type="ECO:0000313" key="3">
    <source>
        <dbReference type="Proteomes" id="UP000189580"/>
    </source>
</evidence>
<accession>A0A167EI57</accession>
<keyword evidence="3" id="KW-1185">Reference proteome</keyword>
<dbReference type="Proteomes" id="UP000189580">
    <property type="component" value="Chromosome d"/>
</dbReference>
<proteinExistence type="predicted"/>
<dbReference type="KEGG" id="slb:AWJ20_5071"/>
<dbReference type="SUPFAM" id="SSF50475">
    <property type="entry name" value="FMN-binding split barrel"/>
    <property type="match status" value="1"/>
</dbReference>
<dbReference type="AlphaFoldDB" id="A0A167EI57"/>
<protein>
    <submittedName>
        <fullName evidence="2">Putative secreted protein</fullName>
    </submittedName>
</protein>
<organism evidence="2 3">
    <name type="scientific">Sugiyamaella lignohabitans</name>
    <dbReference type="NCBI Taxonomy" id="796027"/>
    <lineage>
        <taxon>Eukaryota</taxon>
        <taxon>Fungi</taxon>
        <taxon>Dikarya</taxon>
        <taxon>Ascomycota</taxon>
        <taxon>Saccharomycotina</taxon>
        <taxon>Dipodascomycetes</taxon>
        <taxon>Dipodascales</taxon>
        <taxon>Trichomonascaceae</taxon>
        <taxon>Sugiyamaella</taxon>
    </lineage>
</organism>
<dbReference type="OrthoDB" id="2138282at2759"/>
<reference evidence="2 3" key="1">
    <citation type="submission" date="2016-02" db="EMBL/GenBank/DDBJ databases">
        <title>Complete genome sequence and transcriptome regulation of the pentose utilising yeast Sugiyamaella lignohabitans.</title>
        <authorList>
            <person name="Bellasio M."/>
            <person name="Peymann A."/>
            <person name="Valli M."/>
            <person name="Sipitzky M."/>
            <person name="Graf A."/>
            <person name="Sauer M."/>
            <person name="Marx H."/>
            <person name="Mattanovich D."/>
        </authorList>
    </citation>
    <scope>NUCLEOTIDE SEQUENCE [LARGE SCALE GENOMIC DNA]</scope>
    <source>
        <strain evidence="2 3">CBS 10342</strain>
    </source>
</reference>
<evidence type="ECO:0000259" key="1">
    <source>
        <dbReference type="Pfam" id="PF13883"/>
    </source>
</evidence>
<gene>
    <name evidence="2" type="ORF">AWJ20_5071</name>
</gene>
<sequence length="343" mass="38394">MKVDPEEVTEDEKFHALPFHDSREKFGLAVKGKNPHVMDETEVWEFDHPRRPGRQLSPIEKAARRVRHLVHSSNLATVNTIYQDGDRKGLPVGQLEYYADCITEDDPDQPLTFIGLNISTVFRNVNKGSPVSLSIRLGDSSPFGLTPISPAGNPRVSLFGEFIEHKGDKEAAKKCFLHSHHDAHSWIPGDSSAVHDSYWLKFNITGIHFIGGFGDTAYIGDIPVELYRNATQKRRHHFSVDNTDNKQLLTQDWVQLTDYIAPGTSRKLLPSIIKAQGKHGNKPCGRSHKGQDSSHGSLVKVKHCTTQNAFKVCRYRYVLGSPIGHSDSFIDKVKSIISRLISA</sequence>
<evidence type="ECO:0000313" key="2">
    <source>
        <dbReference type="EMBL" id="ANB14113.1"/>
    </source>
</evidence>
<dbReference type="EMBL" id="CP014502">
    <property type="protein sequence ID" value="ANB14113.1"/>
    <property type="molecule type" value="Genomic_DNA"/>
</dbReference>
<feature type="domain" description="CREG-like beta-barrel" evidence="1">
    <location>
        <begin position="59"/>
        <end position="228"/>
    </location>
</feature>
<dbReference type="RefSeq" id="XP_018736590.1">
    <property type="nucleotide sequence ID" value="XM_018882188.1"/>
</dbReference>
<dbReference type="InterPro" id="IPR012349">
    <property type="entry name" value="Split_barrel_FMN-bd"/>
</dbReference>
<dbReference type="Pfam" id="PF13883">
    <property type="entry name" value="CREG_beta-barrel"/>
    <property type="match status" value="1"/>
</dbReference>
<name>A0A167EI57_9ASCO</name>
<dbReference type="InterPro" id="IPR055343">
    <property type="entry name" value="CREG_beta-barrel"/>
</dbReference>